<comment type="similarity">
    <text evidence="1 3">Belongs to the short-chain dehydrogenases/reductases (SDR) family.</text>
</comment>
<evidence type="ECO:0000259" key="4">
    <source>
        <dbReference type="SMART" id="SM00822"/>
    </source>
</evidence>
<dbReference type="InterPro" id="IPR002347">
    <property type="entry name" value="SDR_fam"/>
</dbReference>
<evidence type="ECO:0000313" key="6">
    <source>
        <dbReference type="Proteomes" id="UP000286746"/>
    </source>
</evidence>
<dbReference type="PANTHER" id="PTHR44196">
    <property type="entry name" value="DEHYDROGENASE/REDUCTASE SDR FAMILY MEMBER 7B"/>
    <property type="match status" value="1"/>
</dbReference>
<keyword evidence="2" id="KW-0560">Oxidoreductase</keyword>
<dbReference type="GO" id="GO:0016020">
    <property type="term" value="C:membrane"/>
    <property type="evidence" value="ECO:0007669"/>
    <property type="project" value="TreeGrafter"/>
</dbReference>
<evidence type="ECO:0000256" key="3">
    <source>
        <dbReference type="RuleBase" id="RU000363"/>
    </source>
</evidence>
<dbReference type="GO" id="GO:0016491">
    <property type="term" value="F:oxidoreductase activity"/>
    <property type="evidence" value="ECO:0007669"/>
    <property type="project" value="UniProtKB-KW"/>
</dbReference>
<sequence length="294" mass="30985">MSHDLPLRGRTAVVTGAARGLGAHMARSLVRRGADVALLGLEEDALERVAAGLPGHAEHWPVDVTDEDAMDRAAALVERRFGPPSVVVANAGVVAGGPFLDTDPAVWRRVVEVNLIGSAVTARAFLPALLRTRGYFLQVASLAAVGPAPMLSAYCASKSGVETFAQVLRAELAHRGVGVGTAYLSWADTEMVRASDRRTAMRELRAHLPWPASKTYDAGPVADRMVRGIERRAAAVYAQPWLRAGQAVRAVLPGIVAEGSRRAFLRLAGRTDLTATGLLGAGGRAAEASGETRC</sequence>
<evidence type="ECO:0000256" key="2">
    <source>
        <dbReference type="ARBA" id="ARBA00023002"/>
    </source>
</evidence>
<dbReference type="Gene3D" id="3.40.50.720">
    <property type="entry name" value="NAD(P)-binding Rossmann-like Domain"/>
    <property type="match status" value="1"/>
</dbReference>
<dbReference type="CDD" id="cd05233">
    <property type="entry name" value="SDR_c"/>
    <property type="match status" value="1"/>
</dbReference>
<dbReference type="PANTHER" id="PTHR44196:SF1">
    <property type="entry name" value="DEHYDROGENASE_REDUCTASE SDR FAMILY MEMBER 7B"/>
    <property type="match status" value="1"/>
</dbReference>
<dbReference type="RefSeq" id="WP_125052007.1">
    <property type="nucleotide sequence ID" value="NZ_BHZD01000001.1"/>
</dbReference>
<dbReference type="Pfam" id="PF00106">
    <property type="entry name" value="adh_short"/>
    <property type="match status" value="1"/>
</dbReference>
<reference evidence="5 6" key="1">
    <citation type="submission" date="2018-11" db="EMBL/GenBank/DDBJ databases">
        <title>Whole genome sequence of Streptomyces paromomycinus NBRC 15454(T).</title>
        <authorList>
            <person name="Komaki H."/>
            <person name="Tamura T."/>
        </authorList>
    </citation>
    <scope>NUCLEOTIDE SEQUENCE [LARGE SCALE GENOMIC DNA]</scope>
    <source>
        <strain evidence="5 6">NBRC 15454</strain>
    </source>
</reference>
<dbReference type="Proteomes" id="UP000286746">
    <property type="component" value="Unassembled WGS sequence"/>
</dbReference>
<dbReference type="PRINTS" id="PR00081">
    <property type="entry name" value="GDHRDH"/>
</dbReference>
<accession>A0A401VVX0</accession>
<dbReference type="AlphaFoldDB" id="A0A401VVX0"/>
<keyword evidence="6" id="KW-1185">Reference proteome</keyword>
<dbReference type="PRINTS" id="PR00080">
    <property type="entry name" value="SDRFAMILY"/>
</dbReference>
<evidence type="ECO:0000256" key="1">
    <source>
        <dbReference type="ARBA" id="ARBA00006484"/>
    </source>
</evidence>
<evidence type="ECO:0000313" key="5">
    <source>
        <dbReference type="EMBL" id="GCD41227.1"/>
    </source>
</evidence>
<dbReference type="InterPro" id="IPR020904">
    <property type="entry name" value="Sc_DH/Rdtase_CS"/>
</dbReference>
<dbReference type="InterPro" id="IPR057326">
    <property type="entry name" value="KR_dom"/>
</dbReference>
<dbReference type="NCBIfam" id="NF004526">
    <property type="entry name" value="PRK05872.1"/>
    <property type="match status" value="1"/>
</dbReference>
<dbReference type="PROSITE" id="PS00061">
    <property type="entry name" value="ADH_SHORT"/>
    <property type="match status" value="1"/>
</dbReference>
<dbReference type="InterPro" id="IPR036291">
    <property type="entry name" value="NAD(P)-bd_dom_sf"/>
</dbReference>
<dbReference type="EMBL" id="BHZD01000001">
    <property type="protein sequence ID" value="GCD41227.1"/>
    <property type="molecule type" value="Genomic_DNA"/>
</dbReference>
<gene>
    <name evidence="5" type="ORF">GKJPGBOP_00880</name>
</gene>
<dbReference type="SMART" id="SM00822">
    <property type="entry name" value="PKS_KR"/>
    <property type="match status" value="1"/>
</dbReference>
<comment type="caution">
    <text evidence="5">The sequence shown here is derived from an EMBL/GenBank/DDBJ whole genome shotgun (WGS) entry which is preliminary data.</text>
</comment>
<feature type="domain" description="Ketoreductase" evidence="4">
    <location>
        <begin position="10"/>
        <end position="189"/>
    </location>
</feature>
<organism evidence="5 6">
    <name type="scientific">Streptomyces paromomycinus</name>
    <name type="common">Streptomyces rimosus subsp. paromomycinus</name>
    <dbReference type="NCBI Taxonomy" id="92743"/>
    <lineage>
        <taxon>Bacteria</taxon>
        <taxon>Bacillati</taxon>
        <taxon>Actinomycetota</taxon>
        <taxon>Actinomycetes</taxon>
        <taxon>Kitasatosporales</taxon>
        <taxon>Streptomycetaceae</taxon>
        <taxon>Streptomyces</taxon>
    </lineage>
</organism>
<proteinExistence type="inferred from homology"/>
<dbReference type="SUPFAM" id="SSF51735">
    <property type="entry name" value="NAD(P)-binding Rossmann-fold domains"/>
    <property type="match status" value="1"/>
</dbReference>
<name>A0A401VVX0_STREY</name>
<protein>
    <submittedName>
        <fullName evidence="5">Short-chain dehydrogenase</fullName>
    </submittedName>
</protein>